<feature type="domain" description="Citrate transporter-like" evidence="9">
    <location>
        <begin position="22"/>
        <end position="349"/>
    </location>
</feature>
<evidence type="ECO:0000256" key="5">
    <source>
        <dbReference type="ARBA" id="ARBA00022692"/>
    </source>
</evidence>
<proteinExistence type="inferred from homology"/>
<keyword evidence="6 8" id="KW-1133">Transmembrane helix</keyword>
<keyword evidence="4" id="KW-1003">Cell membrane</keyword>
<organism evidence="10 11">
    <name type="scientific">Aureimonas ureilytica</name>
    <dbReference type="NCBI Taxonomy" id="401562"/>
    <lineage>
        <taxon>Bacteria</taxon>
        <taxon>Pseudomonadati</taxon>
        <taxon>Pseudomonadota</taxon>
        <taxon>Alphaproteobacteria</taxon>
        <taxon>Hyphomicrobiales</taxon>
        <taxon>Aurantimonadaceae</taxon>
        <taxon>Aureimonas</taxon>
    </lineage>
</organism>
<gene>
    <name evidence="10" type="ORF">NS226_02445</name>
</gene>
<keyword evidence="7 8" id="KW-0472">Membrane</keyword>
<dbReference type="GO" id="GO:0005886">
    <property type="term" value="C:plasma membrane"/>
    <property type="evidence" value="ECO:0007669"/>
    <property type="project" value="UniProtKB-SubCell"/>
</dbReference>
<accession>A0A175RCP9</accession>
<dbReference type="GO" id="GO:0015105">
    <property type="term" value="F:arsenite transmembrane transporter activity"/>
    <property type="evidence" value="ECO:0007669"/>
    <property type="project" value="InterPro"/>
</dbReference>
<dbReference type="PRINTS" id="PR00758">
    <property type="entry name" value="ARSENICPUMP"/>
</dbReference>
<evidence type="ECO:0000256" key="8">
    <source>
        <dbReference type="SAM" id="Phobius"/>
    </source>
</evidence>
<dbReference type="PANTHER" id="PTHR43302">
    <property type="entry name" value="TRANSPORTER ARSB-RELATED"/>
    <property type="match status" value="1"/>
</dbReference>
<feature type="transmembrane region" description="Helical" evidence="8">
    <location>
        <begin position="180"/>
        <end position="198"/>
    </location>
</feature>
<comment type="subcellular location">
    <subcellularLocation>
        <location evidence="1">Cell membrane</location>
        <topology evidence="1">Multi-pass membrane protein</topology>
    </subcellularLocation>
</comment>
<feature type="transmembrane region" description="Helical" evidence="8">
    <location>
        <begin position="102"/>
        <end position="129"/>
    </location>
</feature>
<comment type="caution">
    <text evidence="10">The sequence shown here is derived from an EMBL/GenBank/DDBJ whole genome shotgun (WGS) entry which is preliminary data.</text>
</comment>
<comment type="similarity">
    <text evidence="2">Belongs to the CitM (TC 2.A.11) transporter family.</text>
</comment>
<dbReference type="AlphaFoldDB" id="A0A175RCP9"/>
<evidence type="ECO:0000256" key="7">
    <source>
        <dbReference type="ARBA" id="ARBA00023136"/>
    </source>
</evidence>
<feature type="transmembrane region" description="Helical" evidence="8">
    <location>
        <begin position="247"/>
        <end position="265"/>
    </location>
</feature>
<evidence type="ECO:0000313" key="11">
    <source>
        <dbReference type="Proteomes" id="UP000078272"/>
    </source>
</evidence>
<feature type="transmembrane region" description="Helical" evidence="8">
    <location>
        <begin position="315"/>
        <end position="335"/>
    </location>
</feature>
<evidence type="ECO:0000256" key="3">
    <source>
        <dbReference type="ARBA" id="ARBA00022448"/>
    </source>
</evidence>
<evidence type="ECO:0000256" key="6">
    <source>
        <dbReference type="ARBA" id="ARBA00022989"/>
    </source>
</evidence>
<dbReference type="Proteomes" id="UP000078272">
    <property type="component" value="Unassembled WGS sequence"/>
</dbReference>
<feature type="transmembrane region" description="Helical" evidence="8">
    <location>
        <begin position="356"/>
        <end position="382"/>
    </location>
</feature>
<dbReference type="InterPro" id="IPR000802">
    <property type="entry name" value="Arsenical_pump_ArsB"/>
</dbReference>
<dbReference type="STRING" id="401562.NS365_15615"/>
<evidence type="ECO:0000256" key="4">
    <source>
        <dbReference type="ARBA" id="ARBA00022475"/>
    </source>
</evidence>
<feature type="transmembrane region" description="Helical" evidence="8">
    <location>
        <begin position="141"/>
        <end position="160"/>
    </location>
</feature>
<dbReference type="CDD" id="cd01118">
    <property type="entry name" value="ArsB_permease"/>
    <property type="match status" value="1"/>
</dbReference>
<dbReference type="InterPro" id="IPR004680">
    <property type="entry name" value="Cit_transptr-like_dom"/>
</dbReference>
<feature type="transmembrane region" description="Helical" evidence="8">
    <location>
        <begin position="394"/>
        <end position="418"/>
    </location>
</feature>
<reference evidence="10 11" key="1">
    <citation type="journal article" date="2016" name="Front. Microbiol.">
        <title>Genomic Resource of Rice Seed Associated Bacteria.</title>
        <authorList>
            <person name="Midha S."/>
            <person name="Bansal K."/>
            <person name="Sharma S."/>
            <person name="Kumar N."/>
            <person name="Patil P.P."/>
            <person name="Chaudhry V."/>
            <person name="Patil P.B."/>
        </authorList>
    </citation>
    <scope>NUCLEOTIDE SEQUENCE [LARGE SCALE GENOMIC DNA]</scope>
    <source>
        <strain evidence="10 11">NS226</strain>
    </source>
</reference>
<dbReference type="PATRIC" id="fig|401562.3.peg.3623"/>
<dbReference type="EMBL" id="LDPZ01000005">
    <property type="protein sequence ID" value="KTQ97989.1"/>
    <property type="molecule type" value="Genomic_DNA"/>
</dbReference>
<evidence type="ECO:0000256" key="1">
    <source>
        <dbReference type="ARBA" id="ARBA00004651"/>
    </source>
</evidence>
<protein>
    <submittedName>
        <fullName evidence="10">Arsenic transporter</fullName>
    </submittedName>
</protein>
<evidence type="ECO:0000256" key="2">
    <source>
        <dbReference type="ARBA" id="ARBA00009843"/>
    </source>
</evidence>
<dbReference type="Pfam" id="PF03600">
    <property type="entry name" value="CitMHS"/>
    <property type="match status" value="1"/>
</dbReference>
<feature type="transmembrane region" description="Helical" evidence="8">
    <location>
        <begin position="31"/>
        <end position="49"/>
    </location>
</feature>
<keyword evidence="3" id="KW-0813">Transport</keyword>
<sequence length="422" mass="44643">MTLSLLHVFTWVVSGVTVFGVIFRPGQWPEWVFAVLGAALLVVTGLLPWREALVGIESGTDVYLFLAGMMLLAETARREGLFNYLAAFAARSAKGSPRRLFALVYLIGTLVTVFLSNDATAVVLTPAVIAVTRAAKVSSPIPYLLVCAFVANAASFVLPISNPANLVVFGSQMPPLGQWLLRFSLPSILAIAATFYLLRWTQKEGLQGTTDSNVEIPPLSLGGRIAAIGLVAASIVLLVSSALGFELGWPTLLAGFLTALAVMIGEKNNPLPLVKEISWETLAMVAGLFVIVRALEVSGLQATLVSLLEAPLNQAPHWGAMASGVVLAFGTNLTNNLPLGLLTGAFTNAAHLPEQVVNAILIGIDIGPNLSVTGSLATILWLSALRREGLSFGALNFLKIGFVVMPPALILALLAVLFQPWS</sequence>
<name>A0A175RCP9_9HYPH</name>
<feature type="transmembrane region" description="Helical" evidence="8">
    <location>
        <begin position="6"/>
        <end position="24"/>
    </location>
</feature>
<dbReference type="PANTHER" id="PTHR43302:SF5">
    <property type="entry name" value="TRANSPORTER ARSB-RELATED"/>
    <property type="match status" value="1"/>
</dbReference>
<evidence type="ECO:0000259" key="9">
    <source>
        <dbReference type="Pfam" id="PF03600"/>
    </source>
</evidence>
<feature type="transmembrane region" description="Helical" evidence="8">
    <location>
        <begin position="219"/>
        <end position="241"/>
    </location>
</feature>
<dbReference type="OrthoDB" id="9774335at2"/>
<dbReference type="RefSeq" id="WP_058633622.1">
    <property type="nucleotide sequence ID" value="NZ_LDPZ01000005.1"/>
</dbReference>
<evidence type="ECO:0000313" key="10">
    <source>
        <dbReference type="EMBL" id="KTQ97989.1"/>
    </source>
</evidence>
<keyword evidence="5 8" id="KW-0812">Transmembrane</keyword>